<dbReference type="EMBL" id="LRQT01000097">
    <property type="protein sequence ID" value="KXA62126.1"/>
    <property type="molecule type" value="Genomic_DNA"/>
</dbReference>
<dbReference type="Gene3D" id="3.40.50.150">
    <property type="entry name" value="Vaccinia Virus protein VP39"/>
    <property type="match status" value="1"/>
</dbReference>
<dbReference type="PANTHER" id="PTHR38451">
    <property type="entry name" value="TRNA (ADENINE(22)-N(1))-METHYLTRANSFERASE"/>
    <property type="match status" value="1"/>
</dbReference>
<dbReference type="InterPro" id="IPR006901">
    <property type="entry name" value="TrmK"/>
</dbReference>
<dbReference type="AlphaFoldDB" id="A0A133S189"/>
<evidence type="ECO:0000313" key="1">
    <source>
        <dbReference type="EMBL" id="KXA62126.1"/>
    </source>
</evidence>
<dbReference type="Pfam" id="PF12847">
    <property type="entry name" value="Methyltransf_18"/>
    <property type="match status" value="1"/>
</dbReference>
<accession>A0A133S189</accession>
<dbReference type="PATRIC" id="fig|39777.7.peg.1753"/>
<dbReference type="STRING" id="39777.B7L28_05980"/>
<sequence length="254" mass="28457">MDLLVYEVVMKARPMMDRLEAVFDIVPHAESIADIGTDHGYLAVELIVRGKAKRVIAGDVHKGPLESAKSYVTSRGLSHVIDCRLGDGLQVTKKGELNGAICCGMGGFLMRDIVENGPEPLEFYVLQPQNGQAELRQYMVEKGYRIVKEIIMKDMGKMYTAFVAVRSDCVDTYGDNASYSIHSDDALYDTLPKTSILWSVGALLAKEKPALWNEYVDFLIYQRQCALDGMTVELSHTEKYKQLQHEIDELASLR</sequence>
<evidence type="ECO:0000313" key="2">
    <source>
        <dbReference type="Proteomes" id="UP000070226"/>
    </source>
</evidence>
<organism evidence="1">
    <name type="scientific">Veillonella atypica</name>
    <dbReference type="NCBI Taxonomy" id="39777"/>
    <lineage>
        <taxon>Bacteria</taxon>
        <taxon>Bacillati</taxon>
        <taxon>Bacillota</taxon>
        <taxon>Negativicutes</taxon>
        <taxon>Veillonellales</taxon>
        <taxon>Veillonellaceae</taxon>
        <taxon>Veillonella</taxon>
    </lineage>
</organism>
<evidence type="ECO:0008006" key="3">
    <source>
        <dbReference type="Google" id="ProtNLM"/>
    </source>
</evidence>
<proteinExistence type="predicted"/>
<dbReference type="InterPro" id="IPR029063">
    <property type="entry name" value="SAM-dependent_MTases_sf"/>
</dbReference>
<dbReference type="GO" id="GO:0160105">
    <property type="term" value="F:tRNA (adenine(22)-N1)-methyltransferase activity"/>
    <property type="evidence" value="ECO:0007669"/>
    <property type="project" value="InterPro"/>
</dbReference>
<dbReference type="PIRSF" id="PIRSF018637">
    <property type="entry name" value="TrmK"/>
    <property type="match status" value="1"/>
</dbReference>
<dbReference type="PANTHER" id="PTHR38451:SF1">
    <property type="entry name" value="TRNA (ADENINE(22)-N(1))-METHYLTRANSFERASE"/>
    <property type="match status" value="1"/>
</dbReference>
<dbReference type="SUPFAM" id="SSF53335">
    <property type="entry name" value="S-adenosyl-L-methionine-dependent methyltransferases"/>
    <property type="match status" value="1"/>
</dbReference>
<comment type="caution">
    <text evidence="1">The sequence shown here is derived from an EMBL/GenBank/DDBJ whole genome shotgun (WGS) entry which is preliminary data.</text>
</comment>
<name>A0A133S189_9FIRM</name>
<dbReference type="Proteomes" id="UP000070226">
    <property type="component" value="Unassembled WGS sequence"/>
</dbReference>
<reference evidence="1 2" key="1">
    <citation type="submission" date="2016-01" db="EMBL/GenBank/DDBJ databases">
        <authorList>
            <person name="Oliw E.H."/>
        </authorList>
    </citation>
    <scope>NUCLEOTIDE SEQUENCE [LARGE SCALE GENOMIC DNA]</scope>
    <source>
        <strain evidence="1 2">CMW7756B</strain>
    </source>
</reference>
<gene>
    <name evidence="1" type="ORF">HMPREF3233_01789</name>
</gene>
<protein>
    <recommendedName>
        <fullName evidence="3">tRNA (Adenine(22)-N(1))-methyltransferase</fullName>
    </recommendedName>
</protein>